<dbReference type="Gene3D" id="3.30.70.1990">
    <property type="match status" value="1"/>
</dbReference>
<evidence type="ECO:0000313" key="1">
    <source>
        <dbReference type="EMBL" id="RAO69949.1"/>
    </source>
</evidence>
<organism evidence="1 2">
    <name type="scientific">Talaromyces amestolkiae</name>
    <dbReference type="NCBI Taxonomy" id="1196081"/>
    <lineage>
        <taxon>Eukaryota</taxon>
        <taxon>Fungi</taxon>
        <taxon>Dikarya</taxon>
        <taxon>Ascomycota</taxon>
        <taxon>Pezizomycotina</taxon>
        <taxon>Eurotiomycetes</taxon>
        <taxon>Eurotiomycetidae</taxon>
        <taxon>Eurotiales</taxon>
        <taxon>Trichocomaceae</taxon>
        <taxon>Talaromyces</taxon>
        <taxon>Talaromyces sect. Talaromyces</taxon>
    </lineage>
</organism>
<dbReference type="RefSeq" id="XP_040734465.1">
    <property type="nucleotide sequence ID" value="XM_040878494.1"/>
</dbReference>
<evidence type="ECO:0008006" key="3">
    <source>
        <dbReference type="Google" id="ProtNLM"/>
    </source>
</evidence>
<dbReference type="Gene3D" id="3.50.50.60">
    <property type="entry name" value="FAD/NAD(P)-binding domain"/>
    <property type="match status" value="1"/>
</dbReference>
<sequence length="464" mass="51204">MRVPTYSILYFGLAASSQFDPRSYATEDVIVRDVAVIGGGSSGTYGAVNLQRLGKSVVLVEKEAYLGGHVNSYTDPATRTSLDYGVQTFWNITTTHDYFEYLDIPVSVWTVDNLTNVYADFTRGDALNISVGEDYTVYVEQLNKYPYIEWSWDLPNPVPSDLLLPFSEFVEKYSQQDLAYSVYFNAQGTTNFLNQLTVNVFKYVDGSFLDALSGGDVVTSDHNNWGIFAKALALLGSDVLLSSTVVSAQRSTNGTGVSLVVQTPTGNKLIQASQLLISIPPLLENMQPFNLSTEESDLFSQWDYGAYYTMLINNTGLPAGYRFINAVADFTTDFNIPTLPAPYQVTESRVTGLFYVWYASPYVQTQAEVEAAVSEVVQRLQVTANGNSTTTHAPTFVEFRSHTPFKLVVSADVIEDGFYSKLEALQGQQNTWYTGAAFLSHSSGILWNFTASLLPEIISAIESS</sequence>
<keyword evidence="2" id="KW-1185">Reference proteome</keyword>
<comment type="caution">
    <text evidence="1">The sequence shown here is derived from an EMBL/GenBank/DDBJ whole genome shotgun (WGS) entry which is preliminary data.</text>
</comment>
<dbReference type="GeneID" id="63795177"/>
<protein>
    <recommendedName>
        <fullName evidence="3">Amine oxidase domain-containing protein</fullName>
    </recommendedName>
</protein>
<name>A0A364L2B1_TALAM</name>
<accession>A0A364L2B1</accession>
<dbReference type="Proteomes" id="UP000249363">
    <property type="component" value="Unassembled WGS sequence"/>
</dbReference>
<dbReference type="OrthoDB" id="68575at2759"/>
<dbReference type="InterPro" id="IPR036188">
    <property type="entry name" value="FAD/NAD-bd_sf"/>
</dbReference>
<dbReference type="EMBL" id="MIKG01000010">
    <property type="protein sequence ID" value="RAO69949.1"/>
    <property type="molecule type" value="Genomic_DNA"/>
</dbReference>
<dbReference type="SUPFAM" id="SSF51905">
    <property type="entry name" value="FAD/NAD(P)-binding domain"/>
    <property type="match status" value="1"/>
</dbReference>
<gene>
    <name evidence="1" type="ORF">BHQ10_005961</name>
</gene>
<reference evidence="1 2" key="1">
    <citation type="journal article" date="2017" name="Biotechnol. Biofuels">
        <title>Differential beta-glucosidase expression as a function of carbon source availability in Talaromyces amestolkiae: a genomic and proteomic approach.</title>
        <authorList>
            <person name="de Eugenio L.I."/>
            <person name="Mendez-Liter J.A."/>
            <person name="Nieto-Dominguez M."/>
            <person name="Alonso L."/>
            <person name="Gil-Munoz J."/>
            <person name="Barriuso J."/>
            <person name="Prieto A."/>
            <person name="Martinez M.J."/>
        </authorList>
    </citation>
    <scope>NUCLEOTIDE SEQUENCE [LARGE SCALE GENOMIC DNA]</scope>
    <source>
        <strain evidence="1 2">CIB</strain>
    </source>
</reference>
<dbReference type="Pfam" id="PF13450">
    <property type="entry name" value="NAD_binding_8"/>
    <property type="match status" value="1"/>
</dbReference>
<dbReference type="Gene3D" id="1.10.405.20">
    <property type="match status" value="1"/>
</dbReference>
<proteinExistence type="predicted"/>
<evidence type="ECO:0000313" key="2">
    <source>
        <dbReference type="Proteomes" id="UP000249363"/>
    </source>
</evidence>
<dbReference type="AlphaFoldDB" id="A0A364L2B1"/>